<dbReference type="PANTHER" id="PTHR30383">
    <property type="entry name" value="THIOESTERASE 1/PROTEASE 1/LYSOPHOSPHOLIPASE L1"/>
    <property type="match status" value="1"/>
</dbReference>
<dbReference type="Pfam" id="PF13472">
    <property type="entry name" value="Lipase_GDSL_2"/>
    <property type="match status" value="1"/>
</dbReference>
<dbReference type="CDD" id="cd01834">
    <property type="entry name" value="SGNH_hydrolase_like_2"/>
    <property type="match status" value="1"/>
</dbReference>
<dbReference type="InterPro" id="IPR051532">
    <property type="entry name" value="Ester_Hydrolysis_Enzymes"/>
</dbReference>
<accession>R7ZYH4</accession>
<dbReference type="PANTHER" id="PTHR30383:SF5">
    <property type="entry name" value="SGNH HYDROLASE-TYPE ESTERASE DOMAIN-CONTAINING PROTEIN"/>
    <property type="match status" value="1"/>
</dbReference>
<dbReference type="Gene3D" id="3.40.50.1110">
    <property type="entry name" value="SGNH hydrolase"/>
    <property type="match status" value="1"/>
</dbReference>
<dbReference type="SUPFAM" id="SSF52266">
    <property type="entry name" value="SGNH hydrolase"/>
    <property type="match status" value="1"/>
</dbReference>
<dbReference type="InterPro" id="IPR036514">
    <property type="entry name" value="SGNH_hydro_sf"/>
</dbReference>
<organism evidence="2 3">
    <name type="scientific">Lunatimonas lonarensis</name>
    <dbReference type="NCBI Taxonomy" id="1232681"/>
    <lineage>
        <taxon>Bacteria</taxon>
        <taxon>Pseudomonadati</taxon>
        <taxon>Bacteroidota</taxon>
        <taxon>Cytophagia</taxon>
        <taxon>Cytophagales</taxon>
        <taxon>Cyclobacteriaceae</taxon>
    </lineage>
</organism>
<sequence length="319" mass="36137">MIQVLLLRTSFFILVWMGLSLSQSPAQSPYAVELNGKRVLFIGNSITYAAHYVDYTLAALYLENPGVNMEAINLGLPSETASGLSEPGHAGGSFPRPNLHDRLDRILEIVKPDLIFSCYGMNDGIYLPLDEERFARYREGIQLLHNKVIEKSIPLIHLTPPVFDPKKDPAYADVLDTYSKWLLSQREESQWRVIDLHFPMKDVLLERRQTDPDFVLAEDAIHPNHLGHWVMAQALLQGVGAVTVKGYDSPDAYFFSKPLGQEVLALVRKEQSATKDAWLTHIGHERPGMKEGMPLKQAIKESKRLRKQIRSLSKKRKVN</sequence>
<dbReference type="STRING" id="1232681.ADIS_0343"/>
<dbReference type="EMBL" id="AQHR01000015">
    <property type="protein sequence ID" value="EON79114.1"/>
    <property type="molecule type" value="Genomic_DNA"/>
</dbReference>
<evidence type="ECO:0000313" key="3">
    <source>
        <dbReference type="Proteomes" id="UP000013909"/>
    </source>
</evidence>
<evidence type="ECO:0000259" key="1">
    <source>
        <dbReference type="Pfam" id="PF13472"/>
    </source>
</evidence>
<name>R7ZYH4_9BACT</name>
<protein>
    <recommendedName>
        <fullName evidence="1">SGNH hydrolase-type esterase domain-containing protein</fullName>
    </recommendedName>
</protein>
<comment type="caution">
    <text evidence="2">The sequence shown here is derived from an EMBL/GenBank/DDBJ whole genome shotgun (WGS) entry which is preliminary data.</text>
</comment>
<evidence type="ECO:0000313" key="2">
    <source>
        <dbReference type="EMBL" id="EON79114.1"/>
    </source>
</evidence>
<dbReference type="Proteomes" id="UP000013909">
    <property type="component" value="Unassembled WGS sequence"/>
</dbReference>
<feature type="domain" description="SGNH hydrolase-type esterase" evidence="1">
    <location>
        <begin position="41"/>
        <end position="229"/>
    </location>
</feature>
<dbReference type="GO" id="GO:0004622">
    <property type="term" value="F:phosphatidylcholine lysophospholipase activity"/>
    <property type="evidence" value="ECO:0007669"/>
    <property type="project" value="TreeGrafter"/>
</dbReference>
<reference evidence="2 3" key="1">
    <citation type="submission" date="2013-02" db="EMBL/GenBank/DDBJ databases">
        <title>A novel strain isolated from Lonar lake, Maharashtra, India.</title>
        <authorList>
            <person name="Singh A."/>
        </authorList>
    </citation>
    <scope>NUCLEOTIDE SEQUENCE [LARGE SCALE GENOMIC DNA]</scope>
    <source>
        <strain evidence="2 3">AK24</strain>
    </source>
</reference>
<dbReference type="AlphaFoldDB" id="R7ZYH4"/>
<dbReference type="InterPro" id="IPR013830">
    <property type="entry name" value="SGNH_hydro"/>
</dbReference>
<proteinExistence type="predicted"/>
<keyword evidence="3" id="KW-1185">Reference proteome</keyword>
<dbReference type="PATRIC" id="fig|1288963.3.peg.344"/>
<gene>
    <name evidence="2" type="ORF">ADIS_0343</name>
</gene>